<accession>A0A916R4F2</accession>
<evidence type="ECO:0000256" key="1">
    <source>
        <dbReference type="ARBA" id="ARBA00004141"/>
    </source>
</evidence>
<evidence type="ECO:0000256" key="3">
    <source>
        <dbReference type="ARBA" id="ARBA00022692"/>
    </source>
</evidence>
<feature type="domain" description="EamA" evidence="7">
    <location>
        <begin position="9"/>
        <end position="141"/>
    </location>
</feature>
<keyword evidence="3 6" id="KW-0812">Transmembrane</keyword>
<feature type="transmembrane region" description="Helical" evidence="6">
    <location>
        <begin position="265"/>
        <end position="283"/>
    </location>
</feature>
<reference evidence="8" key="2">
    <citation type="submission" date="2020-09" db="EMBL/GenBank/DDBJ databases">
        <authorList>
            <person name="Sun Q."/>
            <person name="Zhou Y."/>
        </authorList>
    </citation>
    <scope>NUCLEOTIDE SEQUENCE</scope>
    <source>
        <strain evidence="8">CGMCC 1.15880</strain>
    </source>
</reference>
<keyword evidence="5 6" id="KW-0472">Membrane</keyword>
<proteinExistence type="inferred from homology"/>
<dbReference type="InterPro" id="IPR037185">
    <property type="entry name" value="EmrE-like"/>
</dbReference>
<dbReference type="EMBL" id="BMKA01000007">
    <property type="protein sequence ID" value="GGA30163.1"/>
    <property type="molecule type" value="Genomic_DNA"/>
</dbReference>
<evidence type="ECO:0000259" key="7">
    <source>
        <dbReference type="Pfam" id="PF00892"/>
    </source>
</evidence>
<evidence type="ECO:0000256" key="4">
    <source>
        <dbReference type="ARBA" id="ARBA00022989"/>
    </source>
</evidence>
<feature type="domain" description="EamA" evidence="7">
    <location>
        <begin position="152"/>
        <end position="280"/>
    </location>
</feature>
<dbReference type="InterPro" id="IPR000620">
    <property type="entry name" value="EamA_dom"/>
</dbReference>
<gene>
    <name evidence="8" type="ORF">GCM10011498_34150</name>
</gene>
<name>A0A916R4F2_9RHOB</name>
<dbReference type="PANTHER" id="PTHR22911:SF6">
    <property type="entry name" value="SOLUTE CARRIER FAMILY 35 MEMBER G1"/>
    <property type="match status" value="1"/>
</dbReference>
<dbReference type="AlphaFoldDB" id="A0A916R4F2"/>
<feature type="transmembrane region" description="Helical" evidence="6">
    <location>
        <begin position="243"/>
        <end position="259"/>
    </location>
</feature>
<evidence type="ECO:0000313" key="8">
    <source>
        <dbReference type="EMBL" id="GGA30163.1"/>
    </source>
</evidence>
<dbReference type="RefSeq" id="WP_188678208.1">
    <property type="nucleotide sequence ID" value="NZ_BMKA01000007.1"/>
</dbReference>
<organism evidence="8 9">
    <name type="scientific">Neptunicoccus cionae</name>
    <dbReference type="NCBI Taxonomy" id="2035344"/>
    <lineage>
        <taxon>Bacteria</taxon>
        <taxon>Pseudomonadati</taxon>
        <taxon>Pseudomonadota</taxon>
        <taxon>Alphaproteobacteria</taxon>
        <taxon>Rhodobacterales</taxon>
        <taxon>Paracoccaceae</taxon>
        <taxon>Neptunicoccus</taxon>
    </lineage>
</organism>
<feature type="transmembrane region" description="Helical" evidence="6">
    <location>
        <begin position="35"/>
        <end position="57"/>
    </location>
</feature>
<dbReference type="PANTHER" id="PTHR22911">
    <property type="entry name" value="ACYL-MALONYL CONDENSING ENZYME-RELATED"/>
    <property type="match status" value="1"/>
</dbReference>
<feature type="transmembrane region" description="Helical" evidence="6">
    <location>
        <begin position="126"/>
        <end position="142"/>
    </location>
</feature>
<dbReference type="GO" id="GO:0016020">
    <property type="term" value="C:membrane"/>
    <property type="evidence" value="ECO:0007669"/>
    <property type="project" value="UniProtKB-SubCell"/>
</dbReference>
<feature type="transmembrane region" description="Helical" evidence="6">
    <location>
        <begin position="101"/>
        <end position="119"/>
    </location>
</feature>
<evidence type="ECO:0000256" key="6">
    <source>
        <dbReference type="SAM" id="Phobius"/>
    </source>
</evidence>
<reference evidence="8" key="1">
    <citation type="journal article" date="2014" name="Int. J. Syst. Evol. Microbiol.">
        <title>Complete genome sequence of Corynebacterium casei LMG S-19264T (=DSM 44701T), isolated from a smear-ripened cheese.</title>
        <authorList>
            <consortium name="US DOE Joint Genome Institute (JGI-PGF)"/>
            <person name="Walter F."/>
            <person name="Albersmeier A."/>
            <person name="Kalinowski J."/>
            <person name="Ruckert C."/>
        </authorList>
    </citation>
    <scope>NUCLEOTIDE SEQUENCE</scope>
    <source>
        <strain evidence="8">CGMCC 1.15880</strain>
    </source>
</reference>
<comment type="subcellular location">
    <subcellularLocation>
        <location evidence="1">Membrane</location>
        <topology evidence="1">Multi-pass membrane protein</topology>
    </subcellularLocation>
</comment>
<evidence type="ECO:0000256" key="5">
    <source>
        <dbReference type="ARBA" id="ARBA00023136"/>
    </source>
</evidence>
<protein>
    <submittedName>
        <fullName evidence="8">Membrane protein</fullName>
    </submittedName>
</protein>
<evidence type="ECO:0000313" key="9">
    <source>
        <dbReference type="Proteomes" id="UP000628017"/>
    </source>
</evidence>
<dbReference type="Pfam" id="PF00892">
    <property type="entry name" value="EamA"/>
    <property type="match status" value="2"/>
</dbReference>
<evidence type="ECO:0000256" key="2">
    <source>
        <dbReference type="ARBA" id="ARBA00009853"/>
    </source>
</evidence>
<feature type="transmembrane region" description="Helical" evidence="6">
    <location>
        <begin position="148"/>
        <end position="167"/>
    </location>
</feature>
<sequence length="317" mass="33786">MKLSDNMQGAALMTASMAGFALNDAALKFGGSDMGLFQAIFIRGIFAVLLIGGFAFMRGALSALPAKRDLRWISIRSLAEIGATLCFLTALFHMPLANVTAILQVLPLTITLAAVVFLGEPIGGKRILAILAGFLGVLIIIRPGTSDFNAYALLGLLAVGFVTLRDLSARQLSVKVSSLFVAFVAACVITLAGAVGVFVSQSWTPVDPTELGILALAACFLFVGYYCSVATMRVGEVAVVTPFRYSILLWAIALGWLLFGDIPDGWSILGMAIIFGSGVFTMWRERKVKRAAERTTKQRETAVKAGLASDMPPVNLR</sequence>
<comment type="similarity">
    <text evidence="2">Belongs to the drug/metabolite transporter (DMT) superfamily. 10 TMS drug/metabolite exporter (DME) (TC 2.A.7.3) family.</text>
</comment>
<feature type="transmembrane region" description="Helical" evidence="6">
    <location>
        <begin position="211"/>
        <end position="231"/>
    </location>
</feature>
<feature type="transmembrane region" description="Helical" evidence="6">
    <location>
        <begin position="179"/>
        <end position="199"/>
    </location>
</feature>
<dbReference type="SUPFAM" id="SSF103481">
    <property type="entry name" value="Multidrug resistance efflux transporter EmrE"/>
    <property type="match status" value="2"/>
</dbReference>
<feature type="transmembrane region" description="Helical" evidence="6">
    <location>
        <begin position="78"/>
        <end position="95"/>
    </location>
</feature>
<keyword evidence="9" id="KW-1185">Reference proteome</keyword>
<comment type="caution">
    <text evidence="8">The sequence shown here is derived from an EMBL/GenBank/DDBJ whole genome shotgun (WGS) entry which is preliminary data.</text>
</comment>
<keyword evidence="4 6" id="KW-1133">Transmembrane helix</keyword>
<dbReference type="Proteomes" id="UP000628017">
    <property type="component" value="Unassembled WGS sequence"/>
</dbReference>